<dbReference type="NCBIfam" id="TIGR00308">
    <property type="entry name" value="TRM1"/>
    <property type="match status" value="1"/>
</dbReference>
<feature type="compositionally biased region" description="Basic and acidic residues" evidence="13">
    <location>
        <begin position="101"/>
        <end position="114"/>
    </location>
</feature>
<keyword evidence="4 12" id="KW-0949">S-adenosyl-L-methionine</keyword>
<evidence type="ECO:0000256" key="2">
    <source>
        <dbReference type="ARBA" id="ARBA00022603"/>
    </source>
</evidence>
<evidence type="ECO:0000256" key="7">
    <source>
        <dbReference type="ARBA" id="ARBA00039099"/>
    </source>
</evidence>
<dbReference type="Pfam" id="PF02005">
    <property type="entry name" value="TRM"/>
    <property type="match status" value="1"/>
</dbReference>
<dbReference type="PANTHER" id="PTHR10631:SF3">
    <property type="entry name" value="TRNA (GUANINE(26)-N(2))-DIMETHYLTRANSFERASE"/>
    <property type="match status" value="1"/>
</dbReference>
<dbReference type="InterPro" id="IPR042296">
    <property type="entry name" value="tRNA_met_Trm1_C"/>
</dbReference>
<feature type="compositionally biased region" description="Basic and acidic residues" evidence="13">
    <location>
        <begin position="615"/>
        <end position="625"/>
    </location>
</feature>
<dbReference type="GO" id="GO:0005634">
    <property type="term" value="C:nucleus"/>
    <property type="evidence" value="ECO:0007669"/>
    <property type="project" value="TreeGrafter"/>
</dbReference>
<dbReference type="FunFam" id="3.30.56.70:FF:000001">
    <property type="entry name" value="tRNA (guanine(26)-N(2))-dimethyltransferase"/>
    <property type="match status" value="1"/>
</dbReference>
<evidence type="ECO:0000256" key="11">
    <source>
        <dbReference type="ARBA" id="ARBA00083299"/>
    </source>
</evidence>
<dbReference type="PROSITE" id="PS51626">
    <property type="entry name" value="SAM_MT_TRM1"/>
    <property type="match status" value="1"/>
</dbReference>
<evidence type="ECO:0000256" key="4">
    <source>
        <dbReference type="ARBA" id="ARBA00022691"/>
    </source>
</evidence>
<feature type="compositionally biased region" description="Polar residues" evidence="13">
    <location>
        <begin position="1"/>
        <end position="17"/>
    </location>
</feature>
<comment type="catalytic activity">
    <reaction evidence="8">
        <text>guanosine(26) in tRNA + 2 S-adenosyl-L-methionine = N(2)-dimethylguanosine(26) in tRNA + 2 S-adenosyl-L-homocysteine + 2 H(+)</text>
        <dbReference type="Rhea" id="RHEA:43140"/>
        <dbReference type="Rhea" id="RHEA-COMP:10359"/>
        <dbReference type="Rhea" id="RHEA-COMP:10360"/>
        <dbReference type="ChEBI" id="CHEBI:15378"/>
        <dbReference type="ChEBI" id="CHEBI:57856"/>
        <dbReference type="ChEBI" id="CHEBI:59789"/>
        <dbReference type="ChEBI" id="CHEBI:74269"/>
        <dbReference type="ChEBI" id="CHEBI:74513"/>
        <dbReference type="EC" id="2.1.1.216"/>
    </reaction>
</comment>
<gene>
    <name evidence="14" type="ORF">KHLLAP_LOCUS13392</name>
</gene>
<reference evidence="14" key="1">
    <citation type="submission" date="2023-10" db="EMBL/GenBank/DDBJ databases">
        <authorList>
            <person name="Hackl T."/>
        </authorList>
    </citation>
    <scope>NUCLEOTIDE SEQUENCE</scope>
</reference>
<keyword evidence="2 12" id="KW-0489">Methyltransferase</keyword>
<feature type="region of interest" description="Disordered" evidence="13">
    <location>
        <begin position="157"/>
        <end position="188"/>
    </location>
</feature>
<dbReference type="SUPFAM" id="SSF53335">
    <property type="entry name" value="S-adenosyl-L-methionine-dependent methyltransferases"/>
    <property type="match status" value="1"/>
</dbReference>
<dbReference type="InterPro" id="IPR002905">
    <property type="entry name" value="Trm1"/>
</dbReference>
<feature type="compositionally biased region" description="Basic and acidic residues" evidence="13">
    <location>
        <begin position="633"/>
        <end position="651"/>
    </location>
</feature>
<dbReference type="AlphaFoldDB" id="A0AAI8VXI9"/>
<comment type="caution">
    <text evidence="14">The sequence shown here is derived from an EMBL/GenBank/DDBJ whole genome shotgun (WGS) entry which is preliminary data.</text>
</comment>
<evidence type="ECO:0000313" key="14">
    <source>
        <dbReference type="EMBL" id="CAJ2512924.1"/>
    </source>
</evidence>
<name>A0AAI8VXI9_9PEZI</name>
<feature type="region of interest" description="Disordered" evidence="13">
    <location>
        <begin position="615"/>
        <end position="675"/>
    </location>
</feature>
<organism evidence="14 15">
    <name type="scientific">Anthostomella pinea</name>
    <dbReference type="NCBI Taxonomy" id="933095"/>
    <lineage>
        <taxon>Eukaryota</taxon>
        <taxon>Fungi</taxon>
        <taxon>Dikarya</taxon>
        <taxon>Ascomycota</taxon>
        <taxon>Pezizomycotina</taxon>
        <taxon>Sordariomycetes</taxon>
        <taxon>Xylariomycetidae</taxon>
        <taxon>Xylariales</taxon>
        <taxon>Xylariaceae</taxon>
        <taxon>Anthostomella</taxon>
    </lineage>
</organism>
<evidence type="ECO:0000256" key="5">
    <source>
        <dbReference type="ARBA" id="ARBA00022694"/>
    </source>
</evidence>
<protein>
    <recommendedName>
        <fullName evidence="7">tRNA (guanine(26)-N(2))-dimethyltransferase</fullName>
        <ecNumber evidence="7">2.1.1.216</ecNumber>
    </recommendedName>
    <alternativeName>
        <fullName evidence="10">tRNA 2,2-dimethylguanosine-26 methyltransferase</fullName>
    </alternativeName>
    <alternativeName>
        <fullName evidence="9">tRNA(guanine-26,N(2)-N(2)) methyltransferase</fullName>
    </alternativeName>
    <alternativeName>
        <fullName evidence="11">tRNA(m(2,2)G26)dimethyltransferase</fullName>
    </alternativeName>
</protein>
<evidence type="ECO:0000256" key="9">
    <source>
        <dbReference type="ARBA" id="ARBA00077143"/>
    </source>
</evidence>
<dbReference type="InterPro" id="IPR029063">
    <property type="entry name" value="SAM-dependent_MTases_sf"/>
</dbReference>
<evidence type="ECO:0000256" key="6">
    <source>
        <dbReference type="ARBA" id="ARBA00022884"/>
    </source>
</evidence>
<keyword evidence="3 12" id="KW-0808">Transferase</keyword>
<feature type="region of interest" description="Disordered" evidence="13">
    <location>
        <begin position="80"/>
        <end position="144"/>
    </location>
</feature>
<dbReference type="GO" id="GO:0000049">
    <property type="term" value="F:tRNA binding"/>
    <property type="evidence" value="ECO:0007669"/>
    <property type="project" value="UniProtKB-UniRule"/>
</dbReference>
<dbReference type="GO" id="GO:0160104">
    <property type="term" value="F:tRNA (guanine(26)-N2)-dimethyltransferase activity"/>
    <property type="evidence" value="ECO:0007669"/>
    <property type="project" value="UniProtKB-EC"/>
</dbReference>
<comment type="similarity">
    <text evidence="12">Belongs to the class I-like SAM-binding methyltransferase superfamily. Trm1 family.</text>
</comment>
<feature type="compositionally biased region" description="Basic and acidic residues" evidence="13">
    <location>
        <begin position="168"/>
        <end position="181"/>
    </location>
</feature>
<evidence type="ECO:0000256" key="8">
    <source>
        <dbReference type="ARBA" id="ARBA00051897"/>
    </source>
</evidence>
<dbReference type="PANTHER" id="PTHR10631">
    <property type="entry name" value="N 2 ,N 2 -DIMETHYLGUANOSINE TRNA METHYLTRANSFERASE"/>
    <property type="match status" value="1"/>
</dbReference>
<proteinExistence type="inferred from homology"/>
<accession>A0AAI8VXI9</accession>
<dbReference type="Gene3D" id="3.30.56.70">
    <property type="entry name" value="N2,N2-dimethylguanosine tRNA methyltransferase, C-terminal domain"/>
    <property type="match status" value="1"/>
</dbReference>
<evidence type="ECO:0000256" key="3">
    <source>
        <dbReference type="ARBA" id="ARBA00022679"/>
    </source>
</evidence>
<evidence type="ECO:0000313" key="15">
    <source>
        <dbReference type="Proteomes" id="UP001295740"/>
    </source>
</evidence>
<keyword evidence="5 12" id="KW-0819">tRNA processing</keyword>
<evidence type="ECO:0000256" key="12">
    <source>
        <dbReference type="PROSITE-ProRule" id="PRU00958"/>
    </source>
</evidence>
<evidence type="ECO:0000256" key="1">
    <source>
        <dbReference type="ARBA" id="ARBA00022555"/>
    </source>
</evidence>
<keyword evidence="15" id="KW-1185">Reference proteome</keyword>
<dbReference type="EMBL" id="CAUWAG010000020">
    <property type="protein sequence ID" value="CAJ2512924.1"/>
    <property type="molecule type" value="Genomic_DNA"/>
</dbReference>
<dbReference type="Proteomes" id="UP001295740">
    <property type="component" value="Unassembled WGS sequence"/>
</dbReference>
<feature type="region of interest" description="Disordered" evidence="13">
    <location>
        <begin position="712"/>
        <end position="738"/>
    </location>
</feature>
<evidence type="ECO:0000256" key="13">
    <source>
        <dbReference type="SAM" id="MobiDB-lite"/>
    </source>
</evidence>
<dbReference type="Gene3D" id="3.40.50.150">
    <property type="entry name" value="Vaccinia Virus protein VP39"/>
    <property type="match status" value="1"/>
</dbReference>
<dbReference type="GO" id="GO:0002940">
    <property type="term" value="P:tRNA N2-guanine methylation"/>
    <property type="evidence" value="ECO:0007669"/>
    <property type="project" value="TreeGrafter"/>
</dbReference>
<keyword evidence="6 12" id="KW-0694">RNA-binding</keyword>
<dbReference type="EC" id="2.1.1.216" evidence="7"/>
<evidence type="ECO:0000256" key="10">
    <source>
        <dbReference type="ARBA" id="ARBA00082896"/>
    </source>
</evidence>
<feature type="region of interest" description="Disordered" evidence="13">
    <location>
        <begin position="1"/>
        <end position="25"/>
    </location>
</feature>
<sequence>MAKKPNNGTSAAPTPMQSIARDGQEYTEVKEGLARILVPFSAKESAEKTAQNVAEQQKVFYNPIQQFNRDLTVLAIKAYGEQVLSKPPSANTQKVAKRKREKADAGDRTTKKPQVDSTVAEGAAPTVDTARNQEPTAGEDSAMTDVCAGKDNVATKAIPAAEQPSGPPKEHENKPEEDKKSNAPQPRPFTILDALSATGLRALRYTQEIPFVTSVTANDLDPSAVEAIRRNAEHNGVQSKMNAVQGDARAHMYSVVAEEVTRDHARQNRSKQNKVGASKRYDVIDLDPYGTAATFFDAAVNAVRDDGGLLCVTCTDSAVWASNGYPEKAFSLYGGIPLKGFFSHEVGLRIILHGIATAAARYGLAIEPILSLSIDYYVRIFVKIRKSPAQVKFLAGKTMVVFNCDHGCGAWKTQLLARNKKAANKSGTGAFYKHGLSMAPTANESCEHCGSKMHLAGPMYAGPLHSHDFINKILDDMPNAPDDIYGTKPRIQGMLQTALEETIPPPEDTQPSCKDDDNAAVEPYPFFFHPSSLAGAMHCICPNEDSLRGALRHLGYEVTRSHCKPGSMKTNAPWSVIWHIMREWVRQDHPVKVENLAANSPARILLRLPKEDAAAAADSKEKNDDAGEEKDDGAELAKEKADDTVAKRDEPTEPSNEQADAPMIEEDGPAEHTTEIAVDVVANKDGAAETSKEDNDPVAKLEVVFDQKLGRDKSKKGIVRYQTNPRGNWGPQSRAKGR</sequence>
<keyword evidence="1 12" id="KW-0820">tRNA-binding</keyword>